<evidence type="ECO:0000313" key="7">
    <source>
        <dbReference type="EMBL" id="SCU91423.1"/>
    </source>
</evidence>
<dbReference type="OrthoDB" id="29013at2759"/>
<dbReference type="CDD" id="cd23270">
    <property type="entry name" value="YPP1"/>
    <property type="match status" value="1"/>
</dbReference>
<dbReference type="InterPro" id="IPR011990">
    <property type="entry name" value="TPR-like_helical_dom_sf"/>
</dbReference>
<accession>A0A1G4JLH8</accession>
<organism evidence="7 8">
    <name type="scientific">Lachancea dasiensis</name>
    <dbReference type="NCBI Taxonomy" id="1072105"/>
    <lineage>
        <taxon>Eukaryota</taxon>
        <taxon>Fungi</taxon>
        <taxon>Dikarya</taxon>
        <taxon>Ascomycota</taxon>
        <taxon>Saccharomycotina</taxon>
        <taxon>Saccharomycetes</taxon>
        <taxon>Saccharomycetales</taxon>
        <taxon>Saccharomycetaceae</taxon>
        <taxon>Lachancea</taxon>
    </lineage>
</organism>
<reference evidence="7 8" key="1">
    <citation type="submission" date="2016-03" db="EMBL/GenBank/DDBJ databases">
        <authorList>
            <person name="Devillers H."/>
        </authorList>
    </citation>
    <scope>NUCLEOTIDE SEQUENCE [LARGE SCALE GENOMIC DNA]</scope>
    <source>
        <strain evidence="7">CBS 10888</strain>
    </source>
</reference>
<dbReference type="GO" id="GO:0030479">
    <property type="term" value="C:actin cortical patch"/>
    <property type="evidence" value="ECO:0007669"/>
    <property type="project" value="EnsemblFungi"/>
</dbReference>
<dbReference type="Gene3D" id="1.25.40.10">
    <property type="entry name" value="Tetratricopeptide repeat domain"/>
    <property type="match status" value="1"/>
</dbReference>
<sequence length="739" mass="84204">MTCETEEAKTALLCRMLGAGTFDCPDVQLKALLSLQYRTHYHVFGGIAMKESALRILNEELMKVGYESASDPLKLKIGLNLSGILNYHLSNGDLAHESFHRAGTIKLTAVPSFSMLLELEALYYTGLLQPETEVSQYYAAHLLETTSRLPKESEALSFHYLDLIIARMNLKWDQIFKELTASSVTYYTAVKSDPENHDQQLLKIGMGILKNASFPTADESNDTKLEQFHIVLQYYLLNSHSPKSQEWHTFIIQSMGKTFQSMQVSKTAMIYFGCENQLRESTLNFVNFLNYNKNYKELNNGQWLDVVSLIEGYRFVAGQRGLSDIPKIFSFTDFLQEFEGLLTQFYDNLSLPLLGKEKSMDIASHGTKLFLPQKLSTTLSRSWNALYEQNRESLNSLLQDSNSYYLANAFSADPTCDQINFNYGYTLAQKREIGQAIKFIKGFILENEPENYRAWHLLALCESTKEDKNVSFRIVCSVLQALQQAIQEGSTIQVADRWQLISLKMTQLSITKDMFGAEDALELLPELFELLSVAFPSQLKNCDLGPDSNKSVEYLRQSVWLYAVKLYMASDLFGDAKEALAESRAQTSKFQNLNNVIAEGYMSLKDDNMRALQSFEKVLYHDPLNTDAIVGFARCLIPDPVVEEHHKLDTNMLHKPKASDAPDAFSGEKDRSAALARLKLLLEESVEKSIEACHSPEIWWCMSQVYEKYGDVERAELSLWNTVKFQELQPIRDFRMCNF</sequence>
<protein>
    <recommendedName>
        <fullName evidence="6">Cargo-transport protein YPP1</fullName>
    </recommendedName>
</protein>
<dbReference type="EMBL" id="LT598458">
    <property type="protein sequence ID" value="SCU91423.1"/>
    <property type="molecule type" value="Genomic_DNA"/>
</dbReference>
<evidence type="ECO:0000256" key="6">
    <source>
        <dbReference type="ARBA" id="ARBA00039231"/>
    </source>
</evidence>
<keyword evidence="4" id="KW-0254">Endocytosis</keyword>
<evidence type="ECO:0000256" key="2">
    <source>
        <dbReference type="ARBA" id="ARBA00004413"/>
    </source>
</evidence>
<name>A0A1G4JLH8_9SACH</name>
<dbReference type="AlphaFoldDB" id="A0A1G4JLH8"/>
<comment type="function">
    <text evidence="1">Involved in endocytosis.</text>
</comment>
<dbReference type="GO" id="GO:0005829">
    <property type="term" value="C:cytosol"/>
    <property type="evidence" value="ECO:0007669"/>
    <property type="project" value="EnsemblFungi"/>
</dbReference>
<evidence type="ECO:0000256" key="4">
    <source>
        <dbReference type="ARBA" id="ARBA00022583"/>
    </source>
</evidence>
<evidence type="ECO:0000256" key="3">
    <source>
        <dbReference type="ARBA" id="ARBA00004463"/>
    </source>
</evidence>
<keyword evidence="8" id="KW-1185">Reference proteome</keyword>
<dbReference type="GO" id="GO:0006623">
    <property type="term" value="P:protein targeting to vacuole"/>
    <property type="evidence" value="ECO:0007669"/>
    <property type="project" value="EnsemblFungi"/>
</dbReference>
<dbReference type="Proteomes" id="UP000190274">
    <property type="component" value="Chromosome F"/>
</dbReference>
<dbReference type="GO" id="GO:0072659">
    <property type="term" value="P:protein localization to plasma membrane"/>
    <property type="evidence" value="ECO:0007669"/>
    <property type="project" value="EnsemblFungi"/>
</dbReference>
<comment type="similarity">
    <text evidence="5">Belongs to the YPP1 family.</text>
</comment>
<proteinExistence type="inferred from homology"/>
<comment type="subcellular location">
    <subcellularLocation>
        <location evidence="2">Cell membrane</location>
        <topology evidence="2">Peripheral membrane protein</topology>
        <orientation evidence="2">Cytoplasmic side</orientation>
    </subcellularLocation>
    <subcellularLocation>
        <location evidence="3">Cytoplasmic granule</location>
    </subcellularLocation>
</comment>
<evidence type="ECO:0000256" key="1">
    <source>
        <dbReference type="ARBA" id="ARBA00002550"/>
    </source>
</evidence>
<evidence type="ECO:0000256" key="5">
    <source>
        <dbReference type="ARBA" id="ARBA00038251"/>
    </source>
</evidence>
<dbReference type="GO" id="GO:0006898">
    <property type="term" value="P:receptor-mediated endocytosis"/>
    <property type="evidence" value="ECO:0007669"/>
    <property type="project" value="EnsemblFungi"/>
</dbReference>
<dbReference type="STRING" id="1266660.A0A1G4JLH8"/>
<dbReference type="InterPro" id="IPR051722">
    <property type="entry name" value="Endocytosis_PI4K-reg_protein"/>
</dbReference>
<dbReference type="SUPFAM" id="SSF48452">
    <property type="entry name" value="TPR-like"/>
    <property type="match status" value="1"/>
</dbReference>
<gene>
    <name evidence="7" type="ORF">LADA_0F09868G</name>
</gene>
<evidence type="ECO:0000313" key="8">
    <source>
        <dbReference type="Proteomes" id="UP000190274"/>
    </source>
</evidence>
<dbReference type="GO" id="GO:0005768">
    <property type="term" value="C:endosome"/>
    <property type="evidence" value="ECO:0007669"/>
    <property type="project" value="EnsemblFungi"/>
</dbReference>
<dbReference type="PANTHER" id="PTHR23083:SF464">
    <property type="entry name" value="TETRATRICOPEPTIDE REPEAT DOMAIN 7, ISOFORM A"/>
    <property type="match status" value="1"/>
</dbReference>
<dbReference type="PANTHER" id="PTHR23083">
    <property type="entry name" value="TETRATRICOPEPTIDE REPEAT PROTEIN, TPR"/>
    <property type="match status" value="1"/>
</dbReference>
<dbReference type="GO" id="GO:0005886">
    <property type="term" value="C:plasma membrane"/>
    <property type="evidence" value="ECO:0007669"/>
    <property type="project" value="UniProtKB-SubCell"/>
</dbReference>